<feature type="region of interest" description="Disordered" evidence="1">
    <location>
        <begin position="25"/>
        <end position="46"/>
    </location>
</feature>
<evidence type="ECO:0000256" key="2">
    <source>
        <dbReference type="SAM" id="SignalP"/>
    </source>
</evidence>
<keyword evidence="2" id="KW-0732">Signal</keyword>
<dbReference type="GeneID" id="68841833"/>
<dbReference type="Gene3D" id="2.20.130.30">
    <property type="entry name" value="Protein of unknown function DUF2782"/>
    <property type="match status" value="1"/>
</dbReference>
<evidence type="ECO:0008006" key="5">
    <source>
        <dbReference type="Google" id="ProtNLM"/>
    </source>
</evidence>
<dbReference type="AlphaFoldDB" id="A0A1D9LH02"/>
<dbReference type="KEGG" id="cvc:BKX93_11495"/>
<evidence type="ECO:0000313" key="3">
    <source>
        <dbReference type="EMBL" id="AOZ50546.1"/>
    </source>
</evidence>
<dbReference type="Proteomes" id="UP000178776">
    <property type="component" value="Chromosome"/>
</dbReference>
<sequence>MRRLTALLLLLPLASAVAAEATTIPPKAVVPPPPAISPSNAAEAEPEVRLIQKGDEKIEEYRLNGQLYMVKVTPAHGVPYYLIDDNGSGNMRQIDPATRIVIPRWVLVRF</sequence>
<accession>A0A1D9LH02</accession>
<dbReference type="EMBL" id="CP017707">
    <property type="protein sequence ID" value="AOZ50546.1"/>
    <property type="molecule type" value="Genomic_DNA"/>
</dbReference>
<protein>
    <recommendedName>
        <fullName evidence="5">DUF2782 domain-containing protein</fullName>
    </recommendedName>
</protein>
<organism evidence="3 4">
    <name type="scientific">Chromobacterium vaccinii</name>
    <dbReference type="NCBI Taxonomy" id="1108595"/>
    <lineage>
        <taxon>Bacteria</taxon>
        <taxon>Pseudomonadati</taxon>
        <taxon>Pseudomonadota</taxon>
        <taxon>Betaproteobacteria</taxon>
        <taxon>Neisseriales</taxon>
        <taxon>Chromobacteriaceae</taxon>
        <taxon>Chromobacterium</taxon>
    </lineage>
</organism>
<name>A0A1D9LH02_9NEIS</name>
<dbReference type="InterPro" id="IPR021357">
    <property type="entry name" value="DUF2782"/>
</dbReference>
<dbReference type="Pfam" id="PF11191">
    <property type="entry name" value="DUF2782"/>
    <property type="match status" value="1"/>
</dbReference>
<gene>
    <name evidence="3" type="ORF">BKX93_11495</name>
</gene>
<reference evidence="3 4" key="1">
    <citation type="submission" date="2016-10" db="EMBL/GenBank/DDBJ databases">
        <title>Chromobacterium muskegensis sp. nov., an insecticidal bacterium isolated from Sphagnum bogs.</title>
        <authorList>
            <person name="Sparks M.E."/>
            <person name="Blackburn M.B."/>
            <person name="Gundersen-Rindal D.E."/>
            <person name="Mitchell A."/>
            <person name="Farrar R."/>
            <person name="Kuhar D."/>
        </authorList>
    </citation>
    <scope>NUCLEOTIDE SEQUENCE [LARGE SCALE GENOMIC DNA]</scope>
    <source>
        <strain evidence="3 4">21-1</strain>
    </source>
</reference>
<evidence type="ECO:0000313" key="4">
    <source>
        <dbReference type="Proteomes" id="UP000178776"/>
    </source>
</evidence>
<evidence type="ECO:0000256" key="1">
    <source>
        <dbReference type="SAM" id="MobiDB-lite"/>
    </source>
</evidence>
<feature type="chain" id="PRO_5009443092" description="DUF2782 domain-containing protein" evidence="2">
    <location>
        <begin position="19"/>
        <end position="110"/>
    </location>
</feature>
<dbReference type="STRING" id="1108595.BKX93_11495"/>
<proteinExistence type="predicted"/>
<feature type="signal peptide" evidence="2">
    <location>
        <begin position="1"/>
        <end position="18"/>
    </location>
</feature>
<dbReference type="RefSeq" id="WP_046167349.1">
    <property type="nucleotide sequence ID" value="NZ_CP017707.1"/>
</dbReference>